<keyword evidence="2 12" id="KW-0808">Transferase</keyword>
<dbReference type="Proteomes" id="UP000316360">
    <property type="component" value="Unassembled WGS sequence"/>
</dbReference>
<protein>
    <recommendedName>
        <fullName evidence="12">Ribose-phosphate pyrophosphokinase</fullName>
        <shortName evidence="12">RPPK</shortName>
        <ecNumber evidence="12">2.7.6.1</ecNumber>
    </recommendedName>
    <alternativeName>
        <fullName evidence="12">5-phospho-D-ribosyl alpha-1-diphosphate synthase</fullName>
    </alternativeName>
    <alternativeName>
        <fullName evidence="12">Phosphoribosyl diphosphate synthase</fullName>
    </alternativeName>
    <alternativeName>
        <fullName evidence="12">Phosphoribosyl pyrophosphate synthase</fullName>
        <shortName evidence="12">P-Rib-PP synthase</shortName>
        <shortName evidence="12">PRPP synthase</shortName>
        <shortName evidence="12">PRPPase</shortName>
    </alternativeName>
</protein>
<feature type="binding site" evidence="12">
    <location>
        <position position="197"/>
    </location>
    <ligand>
        <name>D-ribose 5-phosphate</name>
        <dbReference type="ChEBI" id="CHEBI:78346"/>
    </ligand>
</feature>
<dbReference type="InterPro" id="IPR005946">
    <property type="entry name" value="Rib-P_diPkinase"/>
</dbReference>
<accession>A0A523RRJ5</accession>
<comment type="pathway">
    <text evidence="1 12">Metabolic intermediate biosynthesis; 5-phospho-alpha-D-ribose 1-diphosphate biosynthesis; 5-phospho-alpha-D-ribose 1-diphosphate from D-ribose 5-phosphate (route I): step 1/1.</text>
</comment>
<evidence type="ECO:0000256" key="5">
    <source>
        <dbReference type="ARBA" id="ARBA00022741"/>
    </source>
</evidence>
<keyword evidence="3 12" id="KW-0479">Metal-binding</keyword>
<dbReference type="InterPro" id="IPR000836">
    <property type="entry name" value="PRTase_dom"/>
</dbReference>
<keyword evidence="8 12" id="KW-0460">Magnesium</keyword>
<dbReference type="GO" id="GO:0005524">
    <property type="term" value="F:ATP binding"/>
    <property type="evidence" value="ECO:0007669"/>
    <property type="project" value="UniProtKB-KW"/>
</dbReference>
<dbReference type="CDD" id="cd06223">
    <property type="entry name" value="PRTases_typeI"/>
    <property type="match status" value="1"/>
</dbReference>
<dbReference type="GO" id="GO:0000287">
    <property type="term" value="F:magnesium ion binding"/>
    <property type="evidence" value="ECO:0007669"/>
    <property type="project" value="UniProtKB-UniRule"/>
</dbReference>
<dbReference type="GO" id="GO:0016301">
    <property type="term" value="F:kinase activity"/>
    <property type="evidence" value="ECO:0007669"/>
    <property type="project" value="UniProtKB-KW"/>
</dbReference>
<evidence type="ECO:0000313" key="15">
    <source>
        <dbReference type="Proteomes" id="UP000316360"/>
    </source>
</evidence>
<dbReference type="AlphaFoldDB" id="A0A523RRJ5"/>
<comment type="catalytic activity">
    <reaction evidence="9 12">
        <text>D-ribose 5-phosphate + ATP = 5-phospho-alpha-D-ribose 1-diphosphate + AMP + H(+)</text>
        <dbReference type="Rhea" id="RHEA:15609"/>
        <dbReference type="ChEBI" id="CHEBI:15378"/>
        <dbReference type="ChEBI" id="CHEBI:30616"/>
        <dbReference type="ChEBI" id="CHEBI:58017"/>
        <dbReference type="ChEBI" id="CHEBI:78346"/>
        <dbReference type="ChEBI" id="CHEBI:456215"/>
        <dbReference type="EC" id="2.7.6.1"/>
    </reaction>
</comment>
<dbReference type="InterPro" id="IPR029099">
    <property type="entry name" value="Pribosyltran_N"/>
</dbReference>
<evidence type="ECO:0000256" key="10">
    <source>
        <dbReference type="ARBA" id="ARBA00054914"/>
    </source>
</evidence>
<keyword evidence="12" id="KW-0963">Cytoplasm</keyword>
<comment type="subunit">
    <text evidence="12">Homohexamer.</text>
</comment>
<dbReference type="UniPathway" id="UPA00087">
    <property type="reaction ID" value="UER00172"/>
</dbReference>
<feature type="binding site" evidence="12">
    <location>
        <begin position="225"/>
        <end position="229"/>
    </location>
    <ligand>
        <name>D-ribose 5-phosphate</name>
        <dbReference type="ChEBI" id="CHEBI:78346"/>
    </ligand>
</feature>
<keyword evidence="7 12" id="KW-0067">ATP-binding</keyword>
<evidence type="ECO:0000256" key="11">
    <source>
        <dbReference type="ARBA" id="ARBA00061444"/>
    </source>
</evidence>
<feature type="binding site" evidence="12">
    <location>
        <position position="133"/>
    </location>
    <ligand>
        <name>Mg(2+)</name>
        <dbReference type="ChEBI" id="CHEBI:18420"/>
    </ligand>
</feature>
<comment type="cofactor">
    <cofactor evidence="12">
        <name>Mg(2+)</name>
        <dbReference type="ChEBI" id="CHEBI:18420"/>
    </cofactor>
    <text evidence="12">Binds 2 Mg(2+) ions per subunit.</text>
</comment>
<dbReference type="Pfam" id="PF13793">
    <property type="entry name" value="Pribosyltran_N"/>
    <property type="match status" value="1"/>
</dbReference>
<feature type="binding site" evidence="12">
    <location>
        <begin position="99"/>
        <end position="100"/>
    </location>
    <ligand>
        <name>ATP</name>
        <dbReference type="ChEBI" id="CHEBI:30616"/>
    </ligand>
</feature>
<evidence type="ECO:0000313" key="14">
    <source>
        <dbReference type="EMBL" id="TET08336.1"/>
    </source>
</evidence>
<evidence type="ECO:0000259" key="13">
    <source>
        <dbReference type="Pfam" id="PF13793"/>
    </source>
</evidence>
<dbReference type="SMART" id="SM01400">
    <property type="entry name" value="Pribosyltran_N"/>
    <property type="match status" value="1"/>
</dbReference>
<dbReference type="GO" id="GO:0004749">
    <property type="term" value="F:ribose phosphate diphosphokinase activity"/>
    <property type="evidence" value="ECO:0007669"/>
    <property type="project" value="UniProtKB-UniRule"/>
</dbReference>
<feature type="binding site" evidence="12">
    <location>
        <begin position="40"/>
        <end position="42"/>
    </location>
    <ligand>
        <name>ATP</name>
        <dbReference type="ChEBI" id="CHEBI:30616"/>
    </ligand>
</feature>
<sequence>MKVGNELGLFTGRANPGLAEKMAEYLGISLGKIEINSFSDKEVYVRIKENVRGKDIFLVQSTSPPVNENLMELLIMVDAFQRASAQRITTVIPYYGYARQDRKNEPRVPITAKLVANLISTAGTDRVLTIDLHAAQIQGFFDIKVDHLFAAPVIINYFLKKNLKDLVVLSPDMGGIRRARAYAKRLGASLAIIDKRRPTANKAEVVNVVGRVKGKEVLIVDDIIDTAGTLMAAVRVLEKKGARDIYASNTHPVLSGDAYERIEDSPLKEMVVTNTISLSQGKTKTKLKVLSIASLLGEAVRRIHENRSVSSLFL</sequence>
<evidence type="ECO:0000256" key="6">
    <source>
        <dbReference type="ARBA" id="ARBA00022777"/>
    </source>
</evidence>
<dbReference type="HAMAP" id="MF_00583_B">
    <property type="entry name" value="RibP_PPkinase_B"/>
    <property type="match status" value="1"/>
</dbReference>
<organism evidence="14 15">
    <name type="scientific">Aerophobetes bacterium</name>
    <dbReference type="NCBI Taxonomy" id="2030807"/>
    <lineage>
        <taxon>Bacteria</taxon>
        <taxon>Candidatus Aerophobota</taxon>
    </lineage>
</organism>
<dbReference type="GO" id="GO:0006015">
    <property type="term" value="P:5-phosphoribose 1-diphosphate biosynthetic process"/>
    <property type="evidence" value="ECO:0007669"/>
    <property type="project" value="UniProtKB-UniRule"/>
</dbReference>
<proteinExistence type="inferred from homology"/>
<feature type="active site" evidence="12">
    <location>
        <position position="195"/>
    </location>
</feature>
<reference evidence="14 15" key="1">
    <citation type="submission" date="2019-03" db="EMBL/GenBank/DDBJ databases">
        <title>Metabolic potential of uncultured bacteria and archaea associated with petroleum seepage in deep-sea sediments.</title>
        <authorList>
            <person name="Dong X."/>
            <person name="Hubert C."/>
        </authorList>
    </citation>
    <scope>NUCLEOTIDE SEQUENCE [LARGE SCALE GENOMIC DNA]</scope>
    <source>
        <strain evidence="14">E44_bin7</strain>
    </source>
</reference>
<name>A0A523RRJ5_UNCAE</name>
<evidence type="ECO:0000256" key="3">
    <source>
        <dbReference type="ARBA" id="ARBA00022723"/>
    </source>
</evidence>
<feature type="binding site" evidence="12">
    <location>
        <position position="221"/>
    </location>
    <ligand>
        <name>D-ribose 5-phosphate</name>
        <dbReference type="ChEBI" id="CHEBI:78346"/>
    </ligand>
</feature>
<keyword evidence="5 12" id="KW-0547">Nucleotide-binding</keyword>
<dbReference type="GO" id="GO:0002189">
    <property type="term" value="C:ribose phosphate diphosphokinase complex"/>
    <property type="evidence" value="ECO:0007669"/>
    <property type="project" value="TreeGrafter"/>
</dbReference>
<evidence type="ECO:0000256" key="9">
    <source>
        <dbReference type="ARBA" id="ARBA00049535"/>
    </source>
</evidence>
<comment type="similarity">
    <text evidence="11 12">Belongs to the ribose-phosphate pyrophosphokinase family. Class I subfamily.</text>
</comment>
<dbReference type="NCBIfam" id="TIGR01251">
    <property type="entry name" value="ribP_PPkin"/>
    <property type="match status" value="1"/>
</dbReference>
<gene>
    <name evidence="12" type="primary">prs</name>
    <name evidence="14" type="ORF">E3J84_06325</name>
</gene>
<keyword evidence="6 12" id="KW-0418">Kinase</keyword>
<dbReference type="PANTHER" id="PTHR10210">
    <property type="entry name" value="RIBOSE-PHOSPHATE DIPHOSPHOKINASE FAMILY MEMBER"/>
    <property type="match status" value="1"/>
</dbReference>
<dbReference type="GO" id="GO:0005737">
    <property type="term" value="C:cytoplasm"/>
    <property type="evidence" value="ECO:0007669"/>
    <property type="project" value="UniProtKB-SubCell"/>
</dbReference>
<feature type="domain" description="Ribose-phosphate pyrophosphokinase N-terminal" evidence="13">
    <location>
        <begin position="9"/>
        <end position="123"/>
    </location>
</feature>
<dbReference type="GO" id="GO:0006164">
    <property type="term" value="P:purine nucleotide biosynthetic process"/>
    <property type="evidence" value="ECO:0007669"/>
    <property type="project" value="TreeGrafter"/>
</dbReference>
<dbReference type="InterPro" id="IPR037515">
    <property type="entry name" value="Rib-P_diPkinase_bac"/>
</dbReference>
<evidence type="ECO:0000256" key="8">
    <source>
        <dbReference type="ARBA" id="ARBA00022842"/>
    </source>
</evidence>
<dbReference type="EC" id="2.7.6.1" evidence="12"/>
<evidence type="ECO:0000256" key="4">
    <source>
        <dbReference type="ARBA" id="ARBA00022727"/>
    </source>
</evidence>
<keyword evidence="4 12" id="KW-0545">Nucleotide biosynthesis</keyword>
<comment type="function">
    <text evidence="10 12">Involved in the biosynthesis of the central metabolite phospho-alpha-D-ribosyl-1-pyrophosphate (PRPP) via the transfer of pyrophosphoryl group from ATP to 1-hydroxyl of ribose-5-phosphate (Rib-5-P).</text>
</comment>
<evidence type="ECO:0000256" key="12">
    <source>
        <dbReference type="HAMAP-Rule" id="MF_00583"/>
    </source>
</evidence>
<evidence type="ECO:0000256" key="1">
    <source>
        <dbReference type="ARBA" id="ARBA00004996"/>
    </source>
</evidence>
<dbReference type="SUPFAM" id="SSF53271">
    <property type="entry name" value="PRTase-like"/>
    <property type="match status" value="1"/>
</dbReference>
<dbReference type="InterPro" id="IPR029057">
    <property type="entry name" value="PRTase-like"/>
</dbReference>
<dbReference type="EMBL" id="SOKJ01000363">
    <property type="protein sequence ID" value="TET08336.1"/>
    <property type="molecule type" value="Genomic_DNA"/>
</dbReference>
<dbReference type="PANTHER" id="PTHR10210:SF41">
    <property type="entry name" value="RIBOSE-PHOSPHATE PYROPHOSPHOKINASE 1, CHLOROPLASTIC"/>
    <property type="match status" value="1"/>
</dbReference>
<comment type="subcellular location">
    <subcellularLocation>
        <location evidence="12">Cytoplasm</location>
    </subcellularLocation>
</comment>
<dbReference type="Pfam" id="PF14572">
    <property type="entry name" value="Pribosyl_synth"/>
    <property type="match status" value="1"/>
</dbReference>
<feature type="binding site" evidence="12">
    <location>
        <position position="172"/>
    </location>
    <ligand>
        <name>Mg(2+)</name>
        <dbReference type="ChEBI" id="CHEBI:18420"/>
    </ligand>
</feature>
<dbReference type="NCBIfam" id="NF002320">
    <property type="entry name" value="PRK01259.1"/>
    <property type="match status" value="1"/>
</dbReference>
<dbReference type="Gene3D" id="3.40.50.2020">
    <property type="match status" value="2"/>
</dbReference>
<dbReference type="FunFam" id="3.40.50.2020:FF:000001">
    <property type="entry name" value="Ribose-phosphate pyrophosphokinase"/>
    <property type="match status" value="1"/>
</dbReference>
<evidence type="ECO:0000256" key="7">
    <source>
        <dbReference type="ARBA" id="ARBA00022840"/>
    </source>
</evidence>
<evidence type="ECO:0000256" key="2">
    <source>
        <dbReference type="ARBA" id="ARBA00022679"/>
    </source>
</evidence>
<comment type="caution">
    <text evidence="14">The sequence shown here is derived from an EMBL/GenBank/DDBJ whole genome shotgun (WGS) entry which is preliminary data.</text>
</comment>